<organism evidence="1 2">
    <name type="scientific">Acinetobacter johnsonii</name>
    <dbReference type="NCBI Taxonomy" id="40214"/>
    <lineage>
        <taxon>Bacteria</taxon>
        <taxon>Pseudomonadati</taxon>
        <taxon>Pseudomonadota</taxon>
        <taxon>Gammaproteobacteria</taxon>
        <taxon>Moraxellales</taxon>
        <taxon>Moraxellaceae</taxon>
        <taxon>Acinetobacter</taxon>
    </lineage>
</organism>
<dbReference type="EMBL" id="FUUY01000009">
    <property type="protein sequence ID" value="SJX23053.1"/>
    <property type="molecule type" value="Genomic_DNA"/>
</dbReference>
<sequence length="108" mass="12779">MKMNLIAHESHFWELYQDFEHYYLSIAVDMSSVVSCWDLVLTSEEILQYEHRGRASIQELTKAMIEAAYKGDFSMMESRLAKPYERHAMQKAFKDWLAQSKTQEQSSF</sequence>
<reference evidence="1 2" key="1">
    <citation type="submission" date="2017-02" db="EMBL/GenBank/DDBJ databases">
        <authorList>
            <person name="Peterson S.W."/>
        </authorList>
    </citation>
    <scope>NUCLEOTIDE SEQUENCE [LARGE SCALE GENOMIC DNA]</scope>
    <source>
        <strain evidence="1">C6</strain>
    </source>
</reference>
<evidence type="ECO:0000313" key="2">
    <source>
        <dbReference type="Proteomes" id="UP000196240"/>
    </source>
</evidence>
<dbReference type="AlphaFoldDB" id="A0A1R7QFK3"/>
<protein>
    <submittedName>
        <fullName evidence="1">Uncharacterized protein</fullName>
    </submittedName>
</protein>
<proteinExistence type="predicted"/>
<dbReference type="Proteomes" id="UP000196240">
    <property type="component" value="Unassembled WGS sequence"/>
</dbReference>
<gene>
    <name evidence="1" type="ORF">ACNJC6_02709</name>
</gene>
<accession>A0A1R7QFK3</accession>
<name>A0A1R7QFK3_ACIJO</name>
<evidence type="ECO:0000313" key="1">
    <source>
        <dbReference type="EMBL" id="SJX23053.1"/>
    </source>
</evidence>